<evidence type="ECO:0000313" key="1">
    <source>
        <dbReference type="EMBL" id="KAJ8033402.1"/>
    </source>
</evidence>
<organism evidence="1 2">
    <name type="scientific">Holothuria leucospilota</name>
    <name type="common">Black long sea cucumber</name>
    <name type="synonym">Mertensiothuria leucospilota</name>
    <dbReference type="NCBI Taxonomy" id="206669"/>
    <lineage>
        <taxon>Eukaryota</taxon>
        <taxon>Metazoa</taxon>
        <taxon>Echinodermata</taxon>
        <taxon>Eleutherozoa</taxon>
        <taxon>Echinozoa</taxon>
        <taxon>Holothuroidea</taxon>
        <taxon>Aspidochirotacea</taxon>
        <taxon>Aspidochirotida</taxon>
        <taxon>Holothuriidae</taxon>
        <taxon>Holothuria</taxon>
    </lineage>
</organism>
<sequence length="70" mass="8157">MLHGFWSKVNTIRLVQSFLQHDRAFLFLELSRRSLSKIFLVSSSSKLIFSTILRCLPFQPSVVVIFDLIE</sequence>
<dbReference type="AlphaFoldDB" id="A0A9Q1H313"/>
<dbReference type="EMBL" id="JAIZAY010000011">
    <property type="protein sequence ID" value="KAJ8033402.1"/>
    <property type="molecule type" value="Genomic_DNA"/>
</dbReference>
<accession>A0A9Q1H313</accession>
<reference evidence="1" key="1">
    <citation type="submission" date="2021-10" db="EMBL/GenBank/DDBJ databases">
        <title>Tropical sea cucumber genome reveals ecological adaptation and Cuvierian tubules defense mechanism.</title>
        <authorList>
            <person name="Chen T."/>
        </authorList>
    </citation>
    <scope>NUCLEOTIDE SEQUENCE</scope>
    <source>
        <strain evidence="1">Nanhai2018</strain>
        <tissue evidence="1">Muscle</tissue>
    </source>
</reference>
<gene>
    <name evidence="1" type="ORF">HOLleu_23632</name>
</gene>
<proteinExistence type="predicted"/>
<name>A0A9Q1H313_HOLLE</name>
<keyword evidence="2" id="KW-1185">Reference proteome</keyword>
<dbReference type="Proteomes" id="UP001152320">
    <property type="component" value="Chromosome 11"/>
</dbReference>
<comment type="caution">
    <text evidence="1">The sequence shown here is derived from an EMBL/GenBank/DDBJ whole genome shotgun (WGS) entry which is preliminary data.</text>
</comment>
<evidence type="ECO:0000313" key="2">
    <source>
        <dbReference type="Proteomes" id="UP001152320"/>
    </source>
</evidence>
<protein>
    <submittedName>
        <fullName evidence="1">Uncharacterized protein</fullName>
    </submittedName>
</protein>